<organism evidence="2 3">
    <name type="scientific">Mycena chlorophos</name>
    <name type="common">Agaric fungus</name>
    <name type="synonym">Agaricus chlorophos</name>
    <dbReference type="NCBI Taxonomy" id="658473"/>
    <lineage>
        <taxon>Eukaryota</taxon>
        <taxon>Fungi</taxon>
        <taxon>Dikarya</taxon>
        <taxon>Basidiomycota</taxon>
        <taxon>Agaricomycotina</taxon>
        <taxon>Agaricomycetes</taxon>
        <taxon>Agaricomycetidae</taxon>
        <taxon>Agaricales</taxon>
        <taxon>Marasmiineae</taxon>
        <taxon>Mycenaceae</taxon>
        <taxon>Mycena</taxon>
    </lineage>
</organism>
<protein>
    <submittedName>
        <fullName evidence="2">Uncharacterized protein</fullName>
    </submittedName>
</protein>
<dbReference type="Proteomes" id="UP000815677">
    <property type="component" value="Unassembled WGS sequence"/>
</dbReference>
<evidence type="ECO:0000313" key="3">
    <source>
        <dbReference type="Proteomes" id="UP000815677"/>
    </source>
</evidence>
<keyword evidence="3" id="KW-1185">Reference proteome</keyword>
<evidence type="ECO:0000256" key="1">
    <source>
        <dbReference type="SAM" id="MobiDB-lite"/>
    </source>
</evidence>
<evidence type="ECO:0000313" key="2">
    <source>
        <dbReference type="EMBL" id="GAT52917.1"/>
    </source>
</evidence>
<reference evidence="2" key="1">
    <citation type="submission" date="2014-09" db="EMBL/GenBank/DDBJ databases">
        <title>Genome sequence of the luminous mushroom Mycena chlorophos for searching fungal bioluminescence genes.</title>
        <authorList>
            <person name="Tanaka Y."/>
            <person name="Kasuga D."/>
            <person name="Oba Y."/>
            <person name="Hase S."/>
            <person name="Sato K."/>
            <person name="Oba Y."/>
            <person name="Sakakibara Y."/>
        </authorList>
    </citation>
    <scope>NUCLEOTIDE SEQUENCE</scope>
</reference>
<sequence length="148" mass="16305">MRTTFRGTDLTPYERLCAAVPDLDPFSGAIGPLPAVVDGRRRFCQFAVASRSAETERSVAYAPRAALRAPLSQASPASRPDPHETDQPFIEDVDTHPGWRARLFVVSVGPSPLHLLQTPSRYVWLQNMPPAPHERRVPRRAGDAAPSK</sequence>
<feature type="region of interest" description="Disordered" evidence="1">
    <location>
        <begin position="68"/>
        <end position="92"/>
    </location>
</feature>
<feature type="compositionally biased region" description="Low complexity" evidence="1">
    <location>
        <begin position="68"/>
        <end position="78"/>
    </location>
</feature>
<accession>A0ABQ0LPG3</accession>
<name>A0ABQ0LPG3_MYCCL</name>
<proteinExistence type="predicted"/>
<dbReference type="EMBL" id="DF847998">
    <property type="protein sequence ID" value="GAT52917.1"/>
    <property type="molecule type" value="Genomic_DNA"/>
</dbReference>
<gene>
    <name evidence="2" type="ORF">MCHLO_09925</name>
</gene>